<dbReference type="Pfam" id="PF12796">
    <property type="entry name" value="Ank_2"/>
    <property type="match status" value="2"/>
</dbReference>
<evidence type="ECO:0000256" key="4">
    <source>
        <dbReference type="ARBA" id="ARBA00022737"/>
    </source>
</evidence>
<evidence type="ECO:0000256" key="6">
    <source>
        <dbReference type="ARBA" id="ARBA00023043"/>
    </source>
</evidence>
<evidence type="ECO:0000256" key="3">
    <source>
        <dbReference type="ARBA" id="ARBA00022692"/>
    </source>
</evidence>
<keyword evidence="3 9" id="KW-0812">Transmembrane</keyword>
<dbReference type="Gene3D" id="1.25.40.20">
    <property type="entry name" value="Ankyrin repeat-containing domain"/>
    <property type="match status" value="1"/>
</dbReference>
<dbReference type="PROSITE" id="PS50297">
    <property type="entry name" value="ANK_REP_REGION"/>
    <property type="match status" value="1"/>
</dbReference>
<evidence type="ECO:0000259" key="10">
    <source>
        <dbReference type="Pfam" id="PF13962"/>
    </source>
</evidence>
<feature type="repeat" description="ANK" evidence="8">
    <location>
        <begin position="112"/>
        <end position="134"/>
    </location>
</feature>
<keyword evidence="5 9" id="KW-1133">Transmembrane helix</keyword>
<dbReference type="SUPFAM" id="SSF48403">
    <property type="entry name" value="Ankyrin repeat"/>
    <property type="match status" value="1"/>
</dbReference>
<evidence type="ECO:0000256" key="7">
    <source>
        <dbReference type="ARBA" id="ARBA00023136"/>
    </source>
</evidence>
<reference evidence="11" key="1">
    <citation type="submission" date="2023-10" db="EMBL/GenBank/DDBJ databases">
        <title>Chromosome-level genome of the transformable northern wattle, Acacia crassicarpa.</title>
        <authorList>
            <person name="Massaro I."/>
            <person name="Sinha N.R."/>
            <person name="Poethig S."/>
            <person name="Leichty A.R."/>
        </authorList>
    </citation>
    <scope>NUCLEOTIDE SEQUENCE</scope>
    <source>
        <strain evidence="11">Acra3RX</strain>
        <tissue evidence="11">Leaf</tissue>
    </source>
</reference>
<keyword evidence="6 8" id="KW-0040">ANK repeat</keyword>
<evidence type="ECO:0000313" key="12">
    <source>
        <dbReference type="Proteomes" id="UP001293593"/>
    </source>
</evidence>
<dbReference type="AlphaFoldDB" id="A0AAE1MKU7"/>
<dbReference type="EMBL" id="JAWXYG010000006">
    <property type="protein sequence ID" value="KAK4269139.1"/>
    <property type="molecule type" value="Genomic_DNA"/>
</dbReference>
<evidence type="ECO:0000256" key="5">
    <source>
        <dbReference type="ARBA" id="ARBA00022989"/>
    </source>
</evidence>
<dbReference type="Proteomes" id="UP001293593">
    <property type="component" value="Unassembled WGS sequence"/>
</dbReference>
<proteinExistence type="predicted"/>
<feature type="transmembrane region" description="Helical" evidence="9">
    <location>
        <begin position="416"/>
        <end position="439"/>
    </location>
</feature>
<evidence type="ECO:0000256" key="9">
    <source>
        <dbReference type="SAM" id="Phobius"/>
    </source>
</evidence>
<keyword evidence="4" id="KW-0677">Repeat</keyword>
<gene>
    <name evidence="11" type="ORF">QN277_022333</name>
</gene>
<dbReference type="PANTHER" id="PTHR24186">
    <property type="entry name" value="PROTEIN PHOSPHATASE 1 REGULATORY SUBUNIT"/>
    <property type="match status" value="1"/>
</dbReference>
<dbReference type="PROSITE" id="PS50088">
    <property type="entry name" value="ANK_REPEAT"/>
    <property type="match status" value="1"/>
</dbReference>
<dbReference type="InterPro" id="IPR026961">
    <property type="entry name" value="PGG_dom"/>
</dbReference>
<dbReference type="InterPro" id="IPR036770">
    <property type="entry name" value="Ankyrin_rpt-contain_sf"/>
</dbReference>
<sequence>MITSSDSNKMRDLYEASLRGDVSILNSLVQKNPLILFKISRSDFTETPLHISALLGHVEFTKALLMHNPKLATEMDSCRSTALHLASAEGHVHIVKELLQVFDEVCLVRDEEGRIPLHYAAMRGRIEVVRELVEAKPESLSYRVNGETVFHLCVKYSHLETLQALVELELAVTSDLINLTSIDNAGNTVLQLAIMLKRPETVRYLLLIPKIREAAKLDQSEMSLTDNMENSKSFQLQVSFLKSCPRRNEKIPTENHPPSLSAIFTPPKKCDWLEEMRGNLSLVATVISTISFQALINPPGGFLIQGIVSEDKPLECLTFNDNSTACPGDAVSAISYPYYFHYYLKYNTVAFVSSLVVALLLVSGVPLKHKAVIWMLSIGMCITLTFLTLTYLNGLYLVTPNGGLFDSASDISKVSLWTWIGFLGLIALFITLRFLFWLWKNWMKTFKRQILPCT</sequence>
<evidence type="ECO:0000256" key="1">
    <source>
        <dbReference type="ARBA" id="ARBA00004141"/>
    </source>
</evidence>
<keyword evidence="12" id="KW-1185">Reference proteome</keyword>
<dbReference type="SMART" id="SM00248">
    <property type="entry name" value="ANK"/>
    <property type="match status" value="6"/>
</dbReference>
<organism evidence="11 12">
    <name type="scientific">Acacia crassicarpa</name>
    <name type="common">northern wattle</name>
    <dbReference type="NCBI Taxonomy" id="499986"/>
    <lineage>
        <taxon>Eukaryota</taxon>
        <taxon>Viridiplantae</taxon>
        <taxon>Streptophyta</taxon>
        <taxon>Embryophyta</taxon>
        <taxon>Tracheophyta</taxon>
        <taxon>Spermatophyta</taxon>
        <taxon>Magnoliopsida</taxon>
        <taxon>eudicotyledons</taxon>
        <taxon>Gunneridae</taxon>
        <taxon>Pentapetalae</taxon>
        <taxon>rosids</taxon>
        <taxon>fabids</taxon>
        <taxon>Fabales</taxon>
        <taxon>Fabaceae</taxon>
        <taxon>Caesalpinioideae</taxon>
        <taxon>mimosoid clade</taxon>
        <taxon>Acacieae</taxon>
        <taxon>Acacia</taxon>
    </lineage>
</organism>
<dbReference type="Pfam" id="PF13962">
    <property type="entry name" value="PGG"/>
    <property type="match status" value="1"/>
</dbReference>
<dbReference type="PANTHER" id="PTHR24186:SF37">
    <property type="entry name" value="PGG DOMAIN-CONTAINING PROTEIN"/>
    <property type="match status" value="1"/>
</dbReference>
<protein>
    <recommendedName>
        <fullName evidence="10">PGG domain-containing protein</fullName>
    </recommendedName>
</protein>
<comment type="subcellular location">
    <subcellularLocation>
        <location evidence="2">Cell membrane</location>
        <topology evidence="2">Peripheral membrane protein</topology>
        <orientation evidence="2">Cytoplasmic side</orientation>
    </subcellularLocation>
    <subcellularLocation>
        <location evidence="1">Membrane</location>
        <topology evidence="1">Multi-pass membrane protein</topology>
    </subcellularLocation>
</comment>
<feature type="domain" description="PGG" evidence="10">
    <location>
        <begin position="271"/>
        <end position="398"/>
    </location>
</feature>
<name>A0AAE1MKU7_9FABA</name>
<dbReference type="GO" id="GO:0005886">
    <property type="term" value="C:plasma membrane"/>
    <property type="evidence" value="ECO:0007669"/>
    <property type="project" value="UniProtKB-SubCell"/>
</dbReference>
<comment type="caution">
    <text evidence="11">The sequence shown here is derived from an EMBL/GenBank/DDBJ whole genome shotgun (WGS) entry which is preliminary data.</text>
</comment>
<feature type="transmembrane region" description="Helical" evidence="9">
    <location>
        <begin position="372"/>
        <end position="396"/>
    </location>
</feature>
<accession>A0AAE1MKU7</accession>
<evidence type="ECO:0000256" key="2">
    <source>
        <dbReference type="ARBA" id="ARBA00004413"/>
    </source>
</evidence>
<dbReference type="InterPro" id="IPR002110">
    <property type="entry name" value="Ankyrin_rpt"/>
</dbReference>
<keyword evidence="7 9" id="KW-0472">Membrane</keyword>
<feature type="transmembrane region" description="Helical" evidence="9">
    <location>
        <begin position="346"/>
        <end position="365"/>
    </location>
</feature>
<evidence type="ECO:0000256" key="8">
    <source>
        <dbReference type="PROSITE-ProRule" id="PRU00023"/>
    </source>
</evidence>
<evidence type="ECO:0000313" key="11">
    <source>
        <dbReference type="EMBL" id="KAK4269139.1"/>
    </source>
</evidence>